<dbReference type="InterPro" id="IPR012337">
    <property type="entry name" value="RNaseH-like_sf"/>
</dbReference>
<feature type="domain" description="Tf2-1-like SH3-like" evidence="2">
    <location>
        <begin position="104"/>
        <end position="140"/>
    </location>
</feature>
<evidence type="ECO:0000259" key="2">
    <source>
        <dbReference type="Pfam" id="PF24626"/>
    </source>
</evidence>
<evidence type="ECO:0000313" key="4">
    <source>
        <dbReference type="Proteomes" id="UP000257109"/>
    </source>
</evidence>
<name>A0A371GNN1_MUCPR</name>
<feature type="region of interest" description="Disordered" evidence="1">
    <location>
        <begin position="150"/>
        <end position="176"/>
    </location>
</feature>
<proteinExistence type="predicted"/>
<comment type="caution">
    <text evidence="3">The sequence shown here is derived from an EMBL/GenBank/DDBJ whole genome shotgun (WGS) entry which is preliminary data.</text>
</comment>
<feature type="non-terminal residue" evidence="3">
    <location>
        <position position="176"/>
    </location>
</feature>
<dbReference type="GO" id="GO:0003676">
    <property type="term" value="F:nucleic acid binding"/>
    <property type="evidence" value="ECO:0007669"/>
    <property type="project" value="InterPro"/>
</dbReference>
<dbReference type="SUPFAM" id="SSF53098">
    <property type="entry name" value="Ribonuclease H-like"/>
    <property type="match status" value="1"/>
</dbReference>
<evidence type="ECO:0000313" key="3">
    <source>
        <dbReference type="EMBL" id="RDX92171.1"/>
    </source>
</evidence>
<dbReference type="Pfam" id="PF24626">
    <property type="entry name" value="SH3_Tf2-1"/>
    <property type="match status" value="1"/>
</dbReference>
<dbReference type="EMBL" id="QJKJ01004935">
    <property type="protein sequence ID" value="RDX92171.1"/>
    <property type="molecule type" value="Genomic_DNA"/>
</dbReference>
<dbReference type="PANTHER" id="PTHR35046">
    <property type="entry name" value="ZINC KNUCKLE (CCHC-TYPE) FAMILY PROTEIN"/>
    <property type="match status" value="1"/>
</dbReference>
<feature type="compositionally biased region" description="Basic and acidic residues" evidence="1">
    <location>
        <begin position="154"/>
        <end position="168"/>
    </location>
</feature>
<protein>
    <submittedName>
        <fullName evidence="3">Tf2-11</fullName>
    </submittedName>
</protein>
<gene>
    <name evidence="3" type="primary">Tf2-11</name>
    <name evidence="3" type="ORF">CR513_25739</name>
</gene>
<dbReference type="InterPro" id="IPR036397">
    <property type="entry name" value="RNaseH_sf"/>
</dbReference>
<dbReference type="OrthoDB" id="900766at2759"/>
<dbReference type="AlphaFoldDB" id="A0A371GNN1"/>
<feature type="non-terminal residue" evidence="3">
    <location>
        <position position="1"/>
    </location>
</feature>
<accession>A0A371GNN1</accession>
<dbReference type="PANTHER" id="PTHR35046:SF9">
    <property type="entry name" value="RNA-DIRECTED DNA POLYMERASE"/>
    <property type="match status" value="1"/>
</dbReference>
<keyword evidence="4" id="KW-1185">Reference proteome</keyword>
<dbReference type="Proteomes" id="UP000257109">
    <property type="component" value="Unassembled WGS sequence"/>
</dbReference>
<organism evidence="3 4">
    <name type="scientific">Mucuna pruriens</name>
    <name type="common">Velvet bean</name>
    <name type="synonym">Dolichos pruriens</name>
    <dbReference type="NCBI Taxonomy" id="157652"/>
    <lineage>
        <taxon>Eukaryota</taxon>
        <taxon>Viridiplantae</taxon>
        <taxon>Streptophyta</taxon>
        <taxon>Embryophyta</taxon>
        <taxon>Tracheophyta</taxon>
        <taxon>Spermatophyta</taxon>
        <taxon>Magnoliopsida</taxon>
        <taxon>eudicotyledons</taxon>
        <taxon>Gunneridae</taxon>
        <taxon>Pentapetalae</taxon>
        <taxon>rosids</taxon>
        <taxon>fabids</taxon>
        <taxon>Fabales</taxon>
        <taxon>Fabaceae</taxon>
        <taxon>Papilionoideae</taxon>
        <taxon>50 kb inversion clade</taxon>
        <taxon>NPAAA clade</taxon>
        <taxon>indigoferoid/millettioid clade</taxon>
        <taxon>Phaseoleae</taxon>
        <taxon>Mucuna</taxon>
    </lineage>
</organism>
<sequence length="176" mass="20372">MRSKVSKCDNKLLFSTIALPQTNRQTEVVNRTLATLLRVIIQENLKIWEKCLPEFAYNRIVHSTTSYSPFEVVYGFNPLTLLYILTLPTNEHDNLDGKHDEDFKGFLLKKYKLQLRGDEPFQVLERINDDGYKLDLPTTYGEEFDLRMNPFEKGGNDRDPTKKAKDSLYDIGGSMT</sequence>
<evidence type="ECO:0000256" key="1">
    <source>
        <dbReference type="SAM" id="MobiDB-lite"/>
    </source>
</evidence>
<dbReference type="Gene3D" id="3.30.420.10">
    <property type="entry name" value="Ribonuclease H-like superfamily/Ribonuclease H"/>
    <property type="match status" value="1"/>
</dbReference>
<reference evidence="3" key="1">
    <citation type="submission" date="2018-05" db="EMBL/GenBank/DDBJ databases">
        <title>Draft genome of Mucuna pruriens seed.</title>
        <authorList>
            <person name="Nnadi N.E."/>
            <person name="Vos R."/>
            <person name="Hasami M.H."/>
            <person name="Devisetty U.K."/>
            <person name="Aguiy J.C."/>
        </authorList>
    </citation>
    <scope>NUCLEOTIDE SEQUENCE [LARGE SCALE GENOMIC DNA]</scope>
    <source>
        <strain evidence="3">JCA_2017</strain>
    </source>
</reference>
<dbReference type="InterPro" id="IPR056924">
    <property type="entry name" value="SH3_Tf2-1"/>
</dbReference>